<dbReference type="KEGG" id="ptrp:DCO17_01905"/>
<organism evidence="2 3">
    <name type="scientific">Polynucleobacter tropicus</name>
    <dbReference type="NCBI Taxonomy" id="1743174"/>
    <lineage>
        <taxon>Bacteria</taxon>
        <taxon>Pseudomonadati</taxon>
        <taxon>Pseudomonadota</taxon>
        <taxon>Betaproteobacteria</taxon>
        <taxon>Burkholderiales</taxon>
        <taxon>Burkholderiaceae</taxon>
        <taxon>Polynucleobacter</taxon>
    </lineage>
</organism>
<sequence length="136" mass="15997">MPKPKDLIELSYLSEAVSDMSFLGLMRLLESARVFNQKHGVTGILFYDNQQFGQIIEGERANIMKVWKRIQEDDRHHRIELLEIREIEERSFPEWLMRFYGGETLVRDYPVLAGMVAGMDKHSLRLLNQMRAAQEE</sequence>
<dbReference type="Gene3D" id="3.30.70.100">
    <property type="match status" value="1"/>
</dbReference>
<protein>
    <submittedName>
        <fullName evidence="2">Blue light sensor protein</fullName>
    </submittedName>
</protein>
<evidence type="ECO:0000313" key="3">
    <source>
        <dbReference type="Proteomes" id="UP000503312"/>
    </source>
</evidence>
<dbReference type="InterPro" id="IPR007024">
    <property type="entry name" value="BLUF_domain"/>
</dbReference>
<reference evidence="2 3" key="1">
    <citation type="submission" date="2018-04" db="EMBL/GenBank/DDBJ databases">
        <title>Polynucleobacter sp. UH21B genome.</title>
        <authorList>
            <person name="Hahn M.W."/>
        </authorList>
    </citation>
    <scope>NUCLEOTIDE SEQUENCE [LARGE SCALE GENOMIC DNA]</scope>
    <source>
        <strain evidence="2 3">MWH-UH21B</strain>
    </source>
</reference>
<evidence type="ECO:0000259" key="1">
    <source>
        <dbReference type="PROSITE" id="PS50925"/>
    </source>
</evidence>
<keyword evidence="3" id="KW-1185">Reference proteome</keyword>
<name>A0A6M9PUX1_9BURK</name>
<dbReference type="InterPro" id="IPR036046">
    <property type="entry name" value="Acylphosphatase-like_dom_sf"/>
</dbReference>
<dbReference type="EMBL" id="CP028942">
    <property type="protein sequence ID" value="QKM64091.1"/>
    <property type="molecule type" value="Genomic_DNA"/>
</dbReference>
<evidence type="ECO:0000313" key="2">
    <source>
        <dbReference type="EMBL" id="QKM64091.1"/>
    </source>
</evidence>
<dbReference type="GO" id="GO:0009882">
    <property type="term" value="F:blue light photoreceptor activity"/>
    <property type="evidence" value="ECO:0007669"/>
    <property type="project" value="InterPro"/>
</dbReference>
<dbReference type="SUPFAM" id="SSF54975">
    <property type="entry name" value="Acylphosphatase/BLUF domain-like"/>
    <property type="match status" value="1"/>
</dbReference>
<gene>
    <name evidence="2" type="ORF">DCO17_01905</name>
</gene>
<feature type="domain" description="BLUF" evidence="1">
    <location>
        <begin position="7"/>
        <end position="98"/>
    </location>
</feature>
<accession>A0A6M9PUX1</accession>
<dbReference type="GO" id="GO:0071949">
    <property type="term" value="F:FAD binding"/>
    <property type="evidence" value="ECO:0007669"/>
    <property type="project" value="InterPro"/>
</dbReference>
<dbReference type="Pfam" id="PF04940">
    <property type="entry name" value="BLUF"/>
    <property type="match status" value="1"/>
</dbReference>
<dbReference type="AlphaFoldDB" id="A0A6M9PUX1"/>
<proteinExistence type="predicted"/>
<dbReference type="RefSeq" id="WP_173955135.1">
    <property type="nucleotide sequence ID" value="NZ_CP028942.1"/>
</dbReference>
<dbReference type="SMART" id="SM01034">
    <property type="entry name" value="BLUF"/>
    <property type="match status" value="1"/>
</dbReference>
<dbReference type="PROSITE" id="PS50925">
    <property type="entry name" value="BLUF"/>
    <property type="match status" value="1"/>
</dbReference>
<dbReference type="Proteomes" id="UP000503312">
    <property type="component" value="Chromosome"/>
</dbReference>